<gene>
    <name evidence="3" type="ORF">JKP88DRAFT_249450</name>
</gene>
<evidence type="ECO:0000313" key="3">
    <source>
        <dbReference type="EMBL" id="KAG5176341.1"/>
    </source>
</evidence>
<keyword evidence="2" id="KW-0812">Transmembrane</keyword>
<feature type="region of interest" description="Disordered" evidence="1">
    <location>
        <begin position="1"/>
        <end position="54"/>
    </location>
</feature>
<reference evidence="3" key="1">
    <citation type="submission" date="2021-02" db="EMBL/GenBank/DDBJ databases">
        <title>First Annotated Genome of the Yellow-green Alga Tribonema minus.</title>
        <authorList>
            <person name="Mahan K.M."/>
        </authorList>
    </citation>
    <scope>NUCLEOTIDE SEQUENCE</scope>
    <source>
        <strain evidence="3">UTEX B ZZ1240</strain>
    </source>
</reference>
<name>A0A835YIW3_9STRA</name>
<keyword evidence="2" id="KW-0472">Membrane</keyword>
<dbReference type="AlphaFoldDB" id="A0A835YIW3"/>
<dbReference type="Proteomes" id="UP000664859">
    <property type="component" value="Unassembled WGS sequence"/>
</dbReference>
<evidence type="ECO:0000256" key="1">
    <source>
        <dbReference type="SAM" id="MobiDB-lite"/>
    </source>
</evidence>
<proteinExistence type="predicted"/>
<feature type="non-terminal residue" evidence="3">
    <location>
        <position position="1"/>
    </location>
</feature>
<accession>A0A835YIW3</accession>
<evidence type="ECO:0000313" key="4">
    <source>
        <dbReference type="Proteomes" id="UP000664859"/>
    </source>
</evidence>
<feature type="compositionally biased region" description="Basic and acidic residues" evidence="1">
    <location>
        <begin position="29"/>
        <end position="39"/>
    </location>
</feature>
<feature type="transmembrane region" description="Helical" evidence="2">
    <location>
        <begin position="920"/>
        <end position="944"/>
    </location>
</feature>
<feature type="transmembrane region" description="Helical" evidence="2">
    <location>
        <begin position="555"/>
        <end position="573"/>
    </location>
</feature>
<dbReference type="EMBL" id="JAFCMP010000537">
    <property type="protein sequence ID" value="KAG5176341.1"/>
    <property type="molecule type" value="Genomic_DNA"/>
</dbReference>
<feature type="transmembrane region" description="Helical" evidence="2">
    <location>
        <begin position="503"/>
        <end position="526"/>
    </location>
</feature>
<protein>
    <submittedName>
        <fullName evidence="3">Uncharacterized protein</fullName>
    </submittedName>
</protein>
<comment type="caution">
    <text evidence="3">The sequence shown here is derived from an EMBL/GenBank/DDBJ whole genome shotgun (WGS) entry which is preliminary data.</text>
</comment>
<organism evidence="3 4">
    <name type="scientific">Tribonema minus</name>
    <dbReference type="NCBI Taxonomy" id="303371"/>
    <lineage>
        <taxon>Eukaryota</taxon>
        <taxon>Sar</taxon>
        <taxon>Stramenopiles</taxon>
        <taxon>Ochrophyta</taxon>
        <taxon>PX clade</taxon>
        <taxon>Xanthophyceae</taxon>
        <taxon>Tribonematales</taxon>
        <taxon>Tribonemataceae</taxon>
        <taxon>Tribonema</taxon>
    </lineage>
</organism>
<sequence>MQEEGDTTSQPRRSCKISSAAAVVSSTHVDSEPDVRESKAMSSPTGATPPPTPYSAILAARRTRDKGIPSPTASGSFLNNGKALQHQWSDSSFGINDSSGHLSWRGNGSSPRSSTLSPRQLLRKCLPRLRPRSVLYIFFAMIWSNLNCKYIQAPGVYRLHTRMHRQRLTSVPVGMTGLGRYSGYLKKVHQMKKLLEVIEIDFGVQVYMRDPTNTTAEAQVKLLMRDMSDLFQVEFVTIAGADKKVMLSMNRNHTHEPFDPEGIVTAAEAALTTPVWTYSYLSYQDLLVENPPLYRDREANVDLAFKHAHPYETHQEALVRWVALAFQAVNTTTFEVTSETLPPLGYWVLGGIIDGKSSATSLISLTLDGLGGVYHKRRPANVTDQSEWLTASVSLNAQMAAAASDGGHVYQNVLVQGFCPFDAMASKNAYFDGVAALPQDNAADSNSDTDVSIMTIPPYVFATQKWHADGEQPALDTGHPPLLLARGVLVEQKFTSQFMVMQWLRVVVVVAIDLATVLLATWLFLAPLEAMGRRIRAGQQVDFAFLRSLTNRRKYAILIAALAIFSVMAGWNVRNHNARNLYALIESRSQSGLIRSINMHVCTQPGNLMLAYRQLVDVAARILATLQVGTTLVGLVQNSNDTMRAQAAARLLAQVEASLWMEFVLLFDGEGKLLVAPRNPTLERLKFDPANIVSDTLASGFRYERTGLVEARFVQGYGAPQWDDRLFATTPISTLHPSNLSYGGSYESLVRWVSCPIWLPGQGLGDAPAGVLVAGDIVNGKTRTVERANKMLGHGYTAIYFYNSKGAYQLATGIMRQGDGLFDVDVELPSTAWLDKLRLSRDWIMDDHAAVSHKQTFKDYGTTYVLSARCVNKNTIIKSYGAVPELIDWSGQPVGDCLAYLIQGLPWTDVAPMVASSHKWQWAFVGFCLLKMCAMAGLCYRAYVPFSRIVVNNK</sequence>
<keyword evidence="2" id="KW-1133">Transmembrane helix</keyword>
<keyword evidence="4" id="KW-1185">Reference proteome</keyword>
<evidence type="ECO:0000256" key="2">
    <source>
        <dbReference type="SAM" id="Phobius"/>
    </source>
</evidence>